<comment type="caution">
    <text evidence="3">The sequence shown here is derived from an EMBL/GenBank/DDBJ whole genome shotgun (WGS) entry which is preliminary data.</text>
</comment>
<dbReference type="EMBL" id="VAUV01000007">
    <property type="protein sequence ID" value="TLD70752.1"/>
    <property type="molecule type" value="Genomic_DNA"/>
</dbReference>
<dbReference type="InterPro" id="IPR036761">
    <property type="entry name" value="TTHA0802/YceI-like_sf"/>
</dbReference>
<dbReference type="PANTHER" id="PTHR34406:SF1">
    <property type="entry name" value="PROTEIN YCEI"/>
    <property type="match status" value="1"/>
</dbReference>
<gene>
    <name evidence="3" type="ORF">FEM03_10605</name>
</gene>
<feature type="domain" description="Lipid/polyisoprenoid-binding YceI-like" evidence="2">
    <location>
        <begin position="25"/>
        <end position="201"/>
    </location>
</feature>
<sequence length="205" mass="21765">MKHLHLLTTLAFASTLSLAHAAPQTFDFTDAKGVNHATFLLDAPLETISGTANGVSGTVTIDLEKPEATKGEIVIDATSLTVGNPVMKEHMHGEKWLNTAKNTTIKFSLDKLSDHKAEGNKHSATVSGKFLLNGVEKEISIPVTVTLLPGKLSARLPGTEGDLLVIRSEFVVKRSDFGINTEAPTDKVSDEIKITLAIAGASPKA</sequence>
<dbReference type="PANTHER" id="PTHR34406">
    <property type="entry name" value="PROTEIN YCEI"/>
    <property type="match status" value="1"/>
</dbReference>
<evidence type="ECO:0000313" key="4">
    <source>
        <dbReference type="Proteomes" id="UP000306196"/>
    </source>
</evidence>
<evidence type="ECO:0000256" key="1">
    <source>
        <dbReference type="SAM" id="SignalP"/>
    </source>
</evidence>
<reference evidence="3 4" key="1">
    <citation type="submission" date="2019-05" db="EMBL/GenBank/DDBJ databases">
        <title>Verrucobacter flavum gen. nov., sp. nov. a new member of the family Verrucomicrobiaceae.</title>
        <authorList>
            <person name="Szuroczki S."/>
            <person name="Abbaszade G."/>
            <person name="Szabo A."/>
            <person name="Felfoldi T."/>
            <person name="Schumann P."/>
            <person name="Boka K."/>
            <person name="Keki Z."/>
            <person name="Toumi M."/>
            <person name="Toth E."/>
        </authorList>
    </citation>
    <scope>NUCLEOTIDE SEQUENCE [LARGE SCALE GENOMIC DNA]</scope>
    <source>
        <strain evidence="3 4">MG-N-17</strain>
    </source>
</reference>
<dbReference type="RefSeq" id="WP_138086222.1">
    <property type="nucleotide sequence ID" value="NZ_VAUV01000007.1"/>
</dbReference>
<dbReference type="InterPro" id="IPR007372">
    <property type="entry name" value="Lipid/polyisoprenoid-bd_YceI"/>
</dbReference>
<organism evidence="3 4">
    <name type="scientific">Phragmitibacter flavus</name>
    <dbReference type="NCBI Taxonomy" id="2576071"/>
    <lineage>
        <taxon>Bacteria</taxon>
        <taxon>Pseudomonadati</taxon>
        <taxon>Verrucomicrobiota</taxon>
        <taxon>Verrucomicrobiia</taxon>
        <taxon>Verrucomicrobiales</taxon>
        <taxon>Verrucomicrobiaceae</taxon>
        <taxon>Phragmitibacter</taxon>
    </lineage>
</organism>
<proteinExistence type="predicted"/>
<dbReference type="SUPFAM" id="SSF101874">
    <property type="entry name" value="YceI-like"/>
    <property type="match status" value="1"/>
</dbReference>
<dbReference type="AlphaFoldDB" id="A0A5R8KEN1"/>
<dbReference type="SMART" id="SM00867">
    <property type="entry name" value="YceI"/>
    <property type="match status" value="1"/>
</dbReference>
<keyword evidence="1" id="KW-0732">Signal</keyword>
<dbReference type="Gene3D" id="2.40.128.110">
    <property type="entry name" value="Lipid/polyisoprenoid-binding, YceI-like"/>
    <property type="match status" value="1"/>
</dbReference>
<accession>A0A5R8KEN1</accession>
<evidence type="ECO:0000313" key="3">
    <source>
        <dbReference type="EMBL" id="TLD70752.1"/>
    </source>
</evidence>
<name>A0A5R8KEN1_9BACT</name>
<dbReference type="Proteomes" id="UP000306196">
    <property type="component" value="Unassembled WGS sequence"/>
</dbReference>
<dbReference type="Pfam" id="PF04264">
    <property type="entry name" value="YceI"/>
    <property type="match status" value="1"/>
</dbReference>
<dbReference type="OrthoDB" id="116832at2"/>
<feature type="chain" id="PRO_5024303399" evidence="1">
    <location>
        <begin position="22"/>
        <end position="205"/>
    </location>
</feature>
<feature type="signal peptide" evidence="1">
    <location>
        <begin position="1"/>
        <end position="21"/>
    </location>
</feature>
<keyword evidence="4" id="KW-1185">Reference proteome</keyword>
<protein>
    <submittedName>
        <fullName evidence="3">YceI family protein</fullName>
    </submittedName>
</protein>
<evidence type="ECO:0000259" key="2">
    <source>
        <dbReference type="SMART" id="SM00867"/>
    </source>
</evidence>